<dbReference type="Pfam" id="PF00248">
    <property type="entry name" value="Aldo_ket_red"/>
    <property type="match status" value="1"/>
</dbReference>
<protein>
    <submittedName>
        <fullName evidence="8">Aldo/keto reductase</fullName>
    </submittedName>
</protein>
<dbReference type="AlphaFoldDB" id="A0A9D2MG07"/>
<comment type="similarity">
    <text evidence="1">Belongs to the aldo/keto reductase family.</text>
</comment>
<feature type="active site" description="Proton donor" evidence="4">
    <location>
        <position position="48"/>
    </location>
</feature>
<dbReference type="PIRSF" id="PIRSF000097">
    <property type="entry name" value="AKR"/>
    <property type="match status" value="1"/>
</dbReference>
<comment type="caution">
    <text evidence="8">The sequence shown here is derived from an EMBL/GenBank/DDBJ whole genome shotgun (WGS) entry which is preliminary data.</text>
</comment>
<evidence type="ECO:0000256" key="4">
    <source>
        <dbReference type="PIRSR" id="PIRSR000097-1"/>
    </source>
</evidence>
<dbReference type="PANTHER" id="PTHR43827">
    <property type="entry name" value="2,5-DIKETO-D-GLUCONIC ACID REDUCTASE"/>
    <property type="match status" value="1"/>
</dbReference>
<evidence type="ECO:0000256" key="1">
    <source>
        <dbReference type="ARBA" id="ARBA00007905"/>
    </source>
</evidence>
<dbReference type="PROSITE" id="PS00062">
    <property type="entry name" value="ALDOKETO_REDUCTASE_2"/>
    <property type="match status" value="1"/>
</dbReference>
<dbReference type="Gene3D" id="3.20.20.100">
    <property type="entry name" value="NADP-dependent oxidoreductase domain"/>
    <property type="match status" value="1"/>
</dbReference>
<dbReference type="PRINTS" id="PR00069">
    <property type="entry name" value="ALDKETRDTASE"/>
</dbReference>
<keyword evidence="3" id="KW-0560">Oxidoreductase</keyword>
<feature type="domain" description="NADP-dependent oxidoreductase" evidence="7">
    <location>
        <begin position="16"/>
        <end position="256"/>
    </location>
</feature>
<reference evidence="8" key="2">
    <citation type="submission" date="2021-04" db="EMBL/GenBank/DDBJ databases">
        <authorList>
            <person name="Gilroy R."/>
        </authorList>
    </citation>
    <scope>NUCLEOTIDE SEQUENCE</scope>
    <source>
        <strain evidence="8">ChiHjej9B8-13557</strain>
    </source>
</reference>
<evidence type="ECO:0000256" key="5">
    <source>
        <dbReference type="PIRSR" id="PIRSR000097-2"/>
    </source>
</evidence>
<evidence type="ECO:0000313" key="8">
    <source>
        <dbReference type="EMBL" id="HJB59465.1"/>
    </source>
</evidence>
<feature type="binding site" evidence="5">
    <location>
        <position position="106"/>
    </location>
    <ligand>
        <name>substrate</name>
    </ligand>
</feature>
<dbReference type="SUPFAM" id="SSF51430">
    <property type="entry name" value="NAD(P)-linked oxidoreductase"/>
    <property type="match status" value="1"/>
</dbReference>
<dbReference type="InterPro" id="IPR023210">
    <property type="entry name" value="NADP_OxRdtase_dom"/>
</dbReference>
<evidence type="ECO:0000256" key="6">
    <source>
        <dbReference type="PIRSR" id="PIRSR000097-3"/>
    </source>
</evidence>
<evidence type="ECO:0000256" key="2">
    <source>
        <dbReference type="ARBA" id="ARBA00022857"/>
    </source>
</evidence>
<dbReference type="InterPro" id="IPR020471">
    <property type="entry name" value="AKR"/>
</dbReference>
<evidence type="ECO:0000259" key="7">
    <source>
        <dbReference type="Pfam" id="PF00248"/>
    </source>
</evidence>
<dbReference type="EMBL" id="DWXX01000132">
    <property type="protein sequence ID" value="HJB59465.1"/>
    <property type="molecule type" value="Genomic_DNA"/>
</dbReference>
<dbReference type="GO" id="GO:0016616">
    <property type="term" value="F:oxidoreductase activity, acting on the CH-OH group of donors, NAD or NADP as acceptor"/>
    <property type="evidence" value="ECO:0007669"/>
    <property type="project" value="UniProtKB-ARBA"/>
</dbReference>
<evidence type="ECO:0000256" key="3">
    <source>
        <dbReference type="ARBA" id="ARBA00023002"/>
    </source>
</evidence>
<dbReference type="PANTHER" id="PTHR43827:SF3">
    <property type="entry name" value="NADP-DEPENDENT OXIDOREDUCTASE DOMAIN-CONTAINING PROTEIN"/>
    <property type="match status" value="1"/>
</dbReference>
<dbReference type="Proteomes" id="UP000824211">
    <property type="component" value="Unassembled WGS sequence"/>
</dbReference>
<dbReference type="InterPro" id="IPR018170">
    <property type="entry name" value="Aldo/ket_reductase_CS"/>
</dbReference>
<dbReference type="FunFam" id="3.20.20.100:FF:000002">
    <property type="entry name" value="2,5-diketo-D-gluconic acid reductase A"/>
    <property type="match status" value="1"/>
</dbReference>
<dbReference type="InterPro" id="IPR036812">
    <property type="entry name" value="NAD(P)_OxRdtase_dom_sf"/>
</dbReference>
<keyword evidence="2" id="KW-0521">NADP</keyword>
<sequence length="266" mass="29811">MEYLTLANGVRMPMAGYGTWTLRGEEGRACIREALAAGCRLLDTARMYENEDIVGQALRDSGLARGEVFLTTKLYWPSAGYEKAKADIDRSLRALGTDYIDLLLIHEPYPEAPAIYRAMEEAYRAGKVRALGVSNFTLEELDRLSARCEVKPMVDQVESHVYHPRLALKRQLEARGVHMQSWAPFTEGRRDIFAEPALRQAGAAHGRTAAQAALRYLVQNGVGVIPKTTRRERMEENLALFDFTLSEEEMARIAALDGGRSLFGWD</sequence>
<evidence type="ECO:0000313" key="9">
    <source>
        <dbReference type="Proteomes" id="UP000824211"/>
    </source>
</evidence>
<reference evidence="8" key="1">
    <citation type="journal article" date="2021" name="PeerJ">
        <title>Extensive microbial diversity within the chicken gut microbiome revealed by metagenomics and culture.</title>
        <authorList>
            <person name="Gilroy R."/>
            <person name="Ravi A."/>
            <person name="Getino M."/>
            <person name="Pursley I."/>
            <person name="Horton D.L."/>
            <person name="Alikhan N.F."/>
            <person name="Baker D."/>
            <person name="Gharbi K."/>
            <person name="Hall N."/>
            <person name="Watson M."/>
            <person name="Adriaenssens E.M."/>
            <person name="Foster-Nyarko E."/>
            <person name="Jarju S."/>
            <person name="Secka A."/>
            <person name="Antonio M."/>
            <person name="Oren A."/>
            <person name="Chaudhuri R.R."/>
            <person name="La Ragione R."/>
            <person name="Hildebrand F."/>
            <person name="Pallen M.J."/>
        </authorList>
    </citation>
    <scope>NUCLEOTIDE SEQUENCE</scope>
    <source>
        <strain evidence="8">ChiHjej9B8-13557</strain>
    </source>
</reference>
<gene>
    <name evidence="8" type="ORF">H9771_07430</name>
</gene>
<organism evidence="8 9">
    <name type="scientific">Candidatus Faecalibacterium faecipullorum</name>
    <dbReference type="NCBI Taxonomy" id="2838578"/>
    <lineage>
        <taxon>Bacteria</taxon>
        <taxon>Bacillati</taxon>
        <taxon>Bacillota</taxon>
        <taxon>Clostridia</taxon>
        <taxon>Eubacteriales</taxon>
        <taxon>Oscillospiraceae</taxon>
        <taxon>Faecalibacterium</taxon>
    </lineage>
</organism>
<feature type="site" description="Lowers pKa of active site Tyr" evidence="6">
    <location>
        <position position="73"/>
    </location>
</feature>
<proteinExistence type="inferred from homology"/>
<name>A0A9D2MG07_9FIRM</name>
<accession>A0A9D2MG07</accession>